<organism evidence="1 2">
    <name type="scientific">Pinibacter aurantiacus</name>
    <dbReference type="NCBI Taxonomy" id="2851599"/>
    <lineage>
        <taxon>Bacteria</taxon>
        <taxon>Pseudomonadati</taxon>
        <taxon>Bacteroidota</taxon>
        <taxon>Chitinophagia</taxon>
        <taxon>Chitinophagales</taxon>
        <taxon>Chitinophagaceae</taxon>
        <taxon>Pinibacter</taxon>
    </lineage>
</organism>
<proteinExistence type="predicted"/>
<dbReference type="Proteomes" id="UP000812270">
    <property type="component" value="Unassembled WGS sequence"/>
</dbReference>
<evidence type="ECO:0000313" key="2">
    <source>
        <dbReference type="Proteomes" id="UP000812270"/>
    </source>
</evidence>
<name>A0A9E2SCQ3_9BACT</name>
<comment type="caution">
    <text evidence="1">The sequence shown here is derived from an EMBL/GenBank/DDBJ whole genome shotgun (WGS) entry which is preliminary data.</text>
</comment>
<dbReference type="AlphaFoldDB" id="A0A9E2SCQ3"/>
<gene>
    <name evidence="1" type="ORF">KTO63_18215</name>
</gene>
<dbReference type="EMBL" id="JAHSPG010000014">
    <property type="protein sequence ID" value="MBV4359109.1"/>
    <property type="molecule type" value="Genomic_DNA"/>
</dbReference>
<protein>
    <submittedName>
        <fullName evidence="1">Uncharacterized protein</fullName>
    </submittedName>
</protein>
<dbReference type="RefSeq" id="WP_217792982.1">
    <property type="nucleotide sequence ID" value="NZ_JAHSPG010000014.1"/>
</dbReference>
<reference evidence="1" key="1">
    <citation type="submission" date="2021-06" db="EMBL/GenBank/DDBJ databases">
        <authorList>
            <person name="Huq M.A."/>
        </authorList>
    </citation>
    <scope>NUCLEOTIDE SEQUENCE</scope>
    <source>
        <strain evidence="1">MAH-26</strain>
    </source>
</reference>
<accession>A0A9E2SCQ3</accession>
<keyword evidence="2" id="KW-1185">Reference proteome</keyword>
<sequence>MKFEEKLYEACFTLVADLAWARDNNYVDNIEEYTARAGEMTKGFVEIAEKLYHLVDELPKSQAILIGAINYISRQSGSPSRSYYAWFENTLATLLRICNHDAPIFLEDLPFAMSMQQGLLAAMKDALDRGQHA</sequence>
<evidence type="ECO:0000313" key="1">
    <source>
        <dbReference type="EMBL" id="MBV4359109.1"/>
    </source>
</evidence>